<gene>
    <name evidence="1" type="ORF">SPSK_10906</name>
</gene>
<dbReference type="EMBL" id="AXCR01000007">
    <property type="protein sequence ID" value="KJR84814.1"/>
    <property type="molecule type" value="Genomic_DNA"/>
</dbReference>
<accession>A0A0F2M6V3</accession>
<organism evidence="1 2">
    <name type="scientific">Sporothrix schenckii 1099-18</name>
    <dbReference type="NCBI Taxonomy" id="1397361"/>
    <lineage>
        <taxon>Eukaryota</taxon>
        <taxon>Fungi</taxon>
        <taxon>Dikarya</taxon>
        <taxon>Ascomycota</taxon>
        <taxon>Pezizomycotina</taxon>
        <taxon>Sordariomycetes</taxon>
        <taxon>Sordariomycetidae</taxon>
        <taxon>Ophiostomatales</taxon>
        <taxon>Ophiostomataceae</taxon>
        <taxon>Sporothrix</taxon>
    </lineage>
</organism>
<dbReference type="VEuPathDB" id="FungiDB:SPSK_10906"/>
<reference evidence="1 2" key="2">
    <citation type="journal article" date="2015" name="Eukaryot. Cell">
        <title>Asexual propagation of a virulent clone complex in a human and feline outbreak of sporotrichosis.</title>
        <authorList>
            <person name="Teixeira Mde M."/>
            <person name="Rodrigues A.M."/>
            <person name="Tsui C.K."/>
            <person name="de Almeida L.G."/>
            <person name="Van Diepeningen A.D."/>
            <person name="van den Ende B.G."/>
            <person name="Fernandes G.F."/>
            <person name="Kano R."/>
            <person name="Hamelin R.C."/>
            <person name="Lopes-Bezerra L.M."/>
            <person name="Vasconcelos A.T."/>
            <person name="de Hoog S."/>
            <person name="de Camargo Z.P."/>
            <person name="Felipe M.S."/>
        </authorList>
    </citation>
    <scope>NUCLEOTIDE SEQUENCE [LARGE SCALE GENOMIC DNA]</scope>
    <source>
        <strain evidence="1 2">1099-18</strain>
    </source>
</reference>
<name>A0A0F2M6V3_SPOSC</name>
<dbReference type="KEGG" id="ssck:SPSK_10906"/>
<sequence length="199" mass="22421">MGKSAWLYDENSHGRCSSWNLFEGERAKEQTIDKRPHVGARALSSRMHNPGSRHARWGARQRPLASACGPFQVRCGRRIKDCRQTSRSPSWQLKNRDGRDLAWREAGSKARVWRCGQTSWTRNSQGPDNVRETEATTNWMAVPRRIGMRSANASQAQIVPRDMRPGALPGHQVSQAKPYLSAISPDASTWNADNRTEGK</sequence>
<evidence type="ECO:0000313" key="1">
    <source>
        <dbReference type="EMBL" id="KJR84814.1"/>
    </source>
</evidence>
<evidence type="ECO:0000313" key="2">
    <source>
        <dbReference type="Proteomes" id="UP000033710"/>
    </source>
</evidence>
<dbReference type="GeneID" id="27672421"/>
<dbReference type="RefSeq" id="XP_016587490.1">
    <property type="nucleotide sequence ID" value="XM_016737144.1"/>
</dbReference>
<comment type="caution">
    <text evidence="1">The sequence shown here is derived from an EMBL/GenBank/DDBJ whole genome shotgun (WGS) entry which is preliminary data.</text>
</comment>
<protein>
    <submittedName>
        <fullName evidence="1">Uncharacterized protein</fullName>
    </submittedName>
</protein>
<proteinExistence type="predicted"/>
<dbReference type="Proteomes" id="UP000033710">
    <property type="component" value="Unassembled WGS sequence"/>
</dbReference>
<dbReference type="AlphaFoldDB" id="A0A0F2M6V3"/>
<reference evidence="1 2" key="1">
    <citation type="journal article" date="2014" name="BMC Genomics">
        <title>Comparative genomics of the major fungal agents of human and animal Sporotrichosis: Sporothrix schenckii and Sporothrix brasiliensis.</title>
        <authorList>
            <person name="Teixeira M.M."/>
            <person name="de Almeida L.G."/>
            <person name="Kubitschek-Barreira P."/>
            <person name="Alves F.L."/>
            <person name="Kioshima E.S."/>
            <person name="Abadio A.K."/>
            <person name="Fernandes L."/>
            <person name="Derengowski L.S."/>
            <person name="Ferreira K.S."/>
            <person name="Souza R.C."/>
            <person name="Ruiz J.C."/>
            <person name="de Andrade N.C."/>
            <person name="Paes H.C."/>
            <person name="Nicola A.M."/>
            <person name="Albuquerque P."/>
            <person name="Gerber A.L."/>
            <person name="Martins V.P."/>
            <person name="Peconick L.D."/>
            <person name="Neto A.V."/>
            <person name="Chaucanez C.B."/>
            <person name="Silva P.A."/>
            <person name="Cunha O.L."/>
            <person name="de Oliveira F.F."/>
            <person name="dos Santos T.C."/>
            <person name="Barros A.L."/>
            <person name="Soares M.A."/>
            <person name="de Oliveira L.M."/>
            <person name="Marini M.M."/>
            <person name="Villalobos-Duno H."/>
            <person name="Cunha M.M."/>
            <person name="de Hoog S."/>
            <person name="da Silveira J.F."/>
            <person name="Henrissat B."/>
            <person name="Nino-Vega G.A."/>
            <person name="Cisalpino P.S."/>
            <person name="Mora-Montes H.M."/>
            <person name="Almeida S.R."/>
            <person name="Stajich J.E."/>
            <person name="Lopes-Bezerra L.M."/>
            <person name="Vasconcelos A.T."/>
            <person name="Felipe M.S."/>
        </authorList>
    </citation>
    <scope>NUCLEOTIDE SEQUENCE [LARGE SCALE GENOMIC DNA]</scope>
    <source>
        <strain evidence="1 2">1099-18</strain>
    </source>
</reference>